<evidence type="ECO:0000259" key="2">
    <source>
        <dbReference type="PROSITE" id="PS51898"/>
    </source>
</evidence>
<dbReference type="Pfam" id="PF00589">
    <property type="entry name" value="Phage_integrase"/>
    <property type="match status" value="1"/>
</dbReference>
<keyword evidence="4" id="KW-1185">Reference proteome</keyword>
<sequence length="315" mass="35876">MQKLAKESKMDNCLFGKTFMEKCKINQTINKSAVDLQEPFKLAAPQNICTFSEKSVCTKQEKGASNTREKQKSMEIIEREPSQIQLPKPTNSVEVFPKYQATWDPNPVIAYLSSLHPFSSLSFADLTYKLVMLFALGTAQRLQTFSKIKIDNIYQRTDFIEILIPDILKTSGPGRIQPRPRLPFFRETPELCLSSTLIEYLSRSQNIRNNIRELFLTIKKPYHPASTQTLSRWLKKILGLAGINTGTFSGYSTRHAAVSAAYRSGTNIETIRATVGWSERSNVFFKFYNRPLDSSFFINSVLAGTENKQLRSCRD</sequence>
<dbReference type="AlphaFoldDB" id="A0A9P0QHL2"/>
<proteinExistence type="predicted"/>
<gene>
    <name evidence="3" type="ORF">ACAOBT_LOCUS37808</name>
</gene>
<evidence type="ECO:0000313" key="4">
    <source>
        <dbReference type="Proteomes" id="UP001152888"/>
    </source>
</evidence>
<dbReference type="OrthoDB" id="6759919at2759"/>
<dbReference type="InterPro" id="IPR002104">
    <property type="entry name" value="Integrase_catalytic"/>
</dbReference>
<dbReference type="PROSITE" id="PS51898">
    <property type="entry name" value="TYR_RECOMBINASE"/>
    <property type="match status" value="1"/>
</dbReference>
<dbReference type="Gene3D" id="1.10.443.10">
    <property type="entry name" value="Intergrase catalytic core"/>
    <property type="match status" value="1"/>
</dbReference>
<comment type="caution">
    <text evidence="3">The sequence shown here is derived from an EMBL/GenBank/DDBJ whole genome shotgun (WGS) entry which is preliminary data.</text>
</comment>
<dbReference type="EMBL" id="CAKOFQ010011000">
    <property type="protein sequence ID" value="CAH2020369.1"/>
    <property type="molecule type" value="Genomic_DNA"/>
</dbReference>
<organism evidence="3 4">
    <name type="scientific">Acanthoscelides obtectus</name>
    <name type="common">Bean weevil</name>
    <name type="synonym">Bruchus obtectus</name>
    <dbReference type="NCBI Taxonomy" id="200917"/>
    <lineage>
        <taxon>Eukaryota</taxon>
        <taxon>Metazoa</taxon>
        <taxon>Ecdysozoa</taxon>
        <taxon>Arthropoda</taxon>
        <taxon>Hexapoda</taxon>
        <taxon>Insecta</taxon>
        <taxon>Pterygota</taxon>
        <taxon>Neoptera</taxon>
        <taxon>Endopterygota</taxon>
        <taxon>Coleoptera</taxon>
        <taxon>Polyphaga</taxon>
        <taxon>Cucujiformia</taxon>
        <taxon>Chrysomeloidea</taxon>
        <taxon>Chrysomelidae</taxon>
        <taxon>Bruchinae</taxon>
        <taxon>Bruchini</taxon>
        <taxon>Acanthoscelides</taxon>
    </lineage>
</organism>
<evidence type="ECO:0000256" key="1">
    <source>
        <dbReference type="ARBA" id="ARBA00023172"/>
    </source>
</evidence>
<dbReference type="PANTHER" id="PTHR35617:SF3">
    <property type="entry name" value="CORE-BINDING (CB) DOMAIN-CONTAINING PROTEIN"/>
    <property type="match status" value="1"/>
</dbReference>
<dbReference type="GO" id="GO:0015074">
    <property type="term" value="P:DNA integration"/>
    <property type="evidence" value="ECO:0007669"/>
    <property type="project" value="InterPro"/>
</dbReference>
<name>A0A9P0QHL2_ACAOB</name>
<protein>
    <recommendedName>
        <fullName evidence="2">Tyr recombinase domain-containing protein</fullName>
    </recommendedName>
</protein>
<dbReference type="InterPro" id="IPR013762">
    <property type="entry name" value="Integrase-like_cat_sf"/>
</dbReference>
<reference evidence="3" key="1">
    <citation type="submission" date="2022-03" db="EMBL/GenBank/DDBJ databases">
        <authorList>
            <person name="Sayadi A."/>
        </authorList>
    </citation>
    <scope>NUCLEOTIDE SEQUENCE</scope>
</reference>
<dbReference type="SUPFAM" id="SSF56349">
    <property type="entry name" value="DNA breaking-rejoining enzymes"/>
    <property type="match status" value="1"/>
</dbReference>
<dbReference type="CDD" id="cd00397">
    <property type="entry name" value="DNA_BRE_C"/>
    <property type="match status" value="1"/>
</dbReference>
<dbReference type="Proteomes" id="UP001152888">
    <property type="component" value="Unassembled WGS sequence"/>
</dbReference>
<dbReference type="GO" id="GO:0003677">
    <property type="term" value="F:DNA binding"/>
    <property type="evidence" value="ECO:0007669"/>
    <property type="project" value="InterPro"/>
</dbReference>
<keyword evidence="1" id="KW-0233">DNA recombination</keyword>
<evidence type="ECO:0000313" key="3">
    <source>
        <dbReference type="EMBL" id="CAH2020369.1"/>
    </source>
</evidence>
<dbReference type="PANTHER" id="PTHR35617">
    <property type="entry name" value="PHAGE_INTEGRASE DOMAIN-CONTAINING PROTEIN"/>
    <property type="match status" value="1"/>
</dbReference>
<dbReference type="GO" id="GO:0006310">
    <property type="term" value="P:DNA recombination"/>
    <property type="evidence" value="ECO:0007669"/>
    <property type="project" value="UniProtKB-KW"/>
</dbReference>
<dbReference type="InterPro" id="IPR011010">
    <property type="entry name" value="DNA_brk_join_enz"/>
</dbReference>
<accession>A0A9P0QHL2</accession>
<feature type="domain" description="Tyr recombinase" evidence="2">
    <location>
        <begin position="95"/>
        <end position="302"/>
    </location>
</feature>